<feature type="transmembrane region" description="Helical" evidence="1">
    <location>
        <begin position="6"/>
        <end position="24"/>
    </location>
</feature>
<keyword evidence="1" id="KW-1133">Transmembrane helix</keyword>
<keyword evidence="1" id="KW-0812">Transmembrane</keyword>
<feature type="transmembrane region" description="Helical" evidence="1">
    <location>
        <begin position="31"/>
        <end position="52"/>
    </location>
</feature>
<proteinExistence type="predicted"/>
<comment type="caution">
    <text evidence="2">The sequence shown here is derived from an EMBL/GenBank/DDBJ whole genome shotgun (WGS) entry which is preliminary data.</text>
</comment>
<accession>A0A0F9QJQ4</accession>
<evidence type="ECO:0000256" key="1">
    <source>
        <dbReference type="SAM" id="Phobius"/>
    </source>
</evidence>
<protein>
    <submittedName>
        <fullName evidence="2">Uncharacterized protein</fullName>
    </submittedName>
</protein>
<dbReference type="AlphaFoldDB" id="A0A0F9QJQ4"/>
<keyword evidence="1" id="KW-0472">Membrane</keyword>
<sequence length="101" mass="11479">MELINILIMLAIMYLVILIIDKLAPLIIGGLLALIIVLIVPYIFKAIIWVFSGFMNVMSMPIYWVTGYKLVLPWWIGLIMVAIGIIPMLGFWGVRRGEPTF</sequence>
<feature type="transmembrane region" description="Helical" evidence="1">
    <location>
        <begin position="72"/>
        <end position="94"/>
    </location>
</feature>
<gene>
    <name evidence="2" type="ORF">LCGC14_0694120</name>
</gene>
<name>A0A0F9QJQ4_9ZZZZ</name>
<evidence type="ECO:0000313" key="2">
    <source>
        <dbReference type="EMBL" id="KKN44310.1"/>
    </source>
</evidence>
<dbReference type="EMBL" id="LAZR01001457">
    <property type="protein sequence ID" value="KKN44310.1"/>
    <property type="molecule type" value="Genomic_DNA"/>
</dbReference>
<reference evidence="2" key="1">
    <citation type="journal article" date="2015" name="Nature">
        <title>Complex archaea that bridge the gap between prokaryotes and eukaryotes.</title>
        <authorList>
            <person name="Spang A."/>
            <person name="Saw J.H."/>
            <person name="Jorgensen S.L."/>
            <person name="Zaremba-Niedzwiedzka K."/>
            <person name="Martijn J."/>
            <person name="Lind A.E."/>
            <person name="van Eijk R."/>
            <person name="Schleper C."/>
            <person name="Guy L."/>
            <person name="Ettema T.J."/>
        </authorList>
    </citation>
    <scope>NUCLEOTIDE SEQUENCE</scope>
</reference>
<organism evidence="2">
    <name type="scientific">marine sediment metagenome</name>
    <dbReference type="NCBI Taxonomy" id="412755"/>
    <lineage>
        <taxon>unclassified sequences</taxon>
        <taxon>metagenomes</taxon>
        <taxon>ecological metagenomes</taxon>
    </lineage>
</organism>